<keyword evidence="1" id="KW-0472">Membrane</keyword>
<evidence type="ECO:0000256" key="1">
    <source>
        <dbReference type="SAM" id="Phobius"/>
    </source>
</evidence>
<feature type="transmembrane region" description="Helical" evidence="1">
    <location>
        <begin position="41"/>
        <end position="59"/>
    </location>
</feature>
<dbReference type="PANTHER" id="PTHR35797:SF1">
    <property type="entry name" value="PROTEASE"/>
    <property type="match status" value="1"/>
</dbReference>
<feature type="transmembrane region" description="Helical" evidence="1">
    <location>
        <begin position="149"/>
        <end position="168"/>
    </location>
</feature>
<keyword evidence="1" id="KW-1133">Transmembrane helix</keyword>
<keyword evidence="1" id="KW-0812">Transmembrane</keyword>
<reference evidence="4" key="1">
    <citation type="journal article" date="2019" name="Int. J. Syst. Evol. Microbiol.">
        <title>The Global Catalogue of Microorganisms (GCM) 10K type strain sequencing project: providing services to taxonomists for standard genome sequencing and annotation.</title>
        <authorList>
            <consortium name="The Broad Institute Genomics Platform"/>
            <consortium name="The Broad Institute Genome Sequencing Center for Infectious Disease"/>
            <person name="Wu L."/>
            <person name="Ma J."/>
        </authorList>
    </citation>
    <scope>NUCLEOTIDE SEQUENCE [LARGE SCALE GENOMIC DNA]</scope>
    <source>
        <strain evidence="4">CCM 8653</strain>
    </source>
</reference>
<dbReference type="PANTHER" id="PTHR35797">
    <property type="entry name" value="PROTEASE-RELATED"/>
    <property type="match status" value="1"/>
</dbReference>
<accession>A0ABQ2B4G7</accession>
<gene>
    <name evidence="3" type="ORF">GCM10007368_09230</name>
</gene>
<feature type="domain" description="CAAX prenyl protease 2/Lysostaphin resistance protein A-like" evidence="2">
    <location>
        <begin position="117"/>
        <end position="221"/>
    </location>
</feature>
<name>A0ABQ2B4G7_9MICO</name>
<organism evidence="3 4">
    <name type="scientific">Isoptericola cucumis</name>
    <dbReference type="NCBI Taxonomy" id="1776856"/>
    <lineage>
        <taxon>Bacteria</taxon>
        <taxon>Bacillati</taxon>
        <taxon>Actinomycetota</taxon>
        <taxon>Actinomycetes</taxon>
        <taxon>Micrococcales</taxon>
        <taxon>Promicromonosporaceae</taxon>
        <taxon>Isoptericola</taxon>
    </lineage>
</organism>
<comment type="caution">
    <text evidence="3">The sequence shown here is derived from an EMBL/GenBank/DDBJ whole genome shotgun (WGS) entry which is preliminary data.</text>
</comment>
<proteinExistence type="predicted"/>
<evidence type="ECO:0000313" key="3">
    <source>
        <dbReference type="EMBL" id="GGI06054.1"/>
    </source>
</evidence>
<dbReference type="InterPro" id="IPR042150">
    <property type="entry name" value="MmRce1-like"/>
</dbReference>
<dbReference type="RefSeq" id="WP_188522507.1">
    <property type="nucleotide sequence ID" value="NZ_BMDG01000003.1"/>
</dbReference>
<feature type="transmembrane region" description="Helical" evidence="1">
    <location>
        <begin position="209"/>
        <end position="226"/>
    </location>
</feature>
<sequence length="266" mass="27666">MSRQPRADLASFGVVTVALSWIPWIALGVSGADVSRGAGEIVFALAAAGPSLAAVALWCRRPRDRVAPRVRPRVSWVLVALVAGGLGPVVASVVLAPGDIGAHASTTVASVGGVAGVVAYTLVSGPLSEELGWRGYLQPRVRLLVPRRWAAALVVGVAWWAWHLPLFFLPGTSQHDKGLLTVEGLCFFASLLLLSYVALFLVERLRGGVASAVLLHAAWNVTDALMPPTGAAGAAIQVVVMAATAAAIAAWWRRAEAAGPAVARVR</sequence>
<feature type="transmembrane region" description="Helical" evidence="1">
    <location>
        <begin position="9"/>
        <end position="29"/>
    </location>
</feature>
<keyword evidence="4" id="KW-1185">Reference proteome</keyword>
<feature type="transmembrane region" description="Helical" evidence="1">
    <location>
        <begin position="108"/>
        <end position="128"/>
    </location>
</feature>
<evidence type="ECO:0000313" key="4">
    <source>
        <dbReference type="Proteomes" id="UP000632535"/>
    </source>
</evidence>
<feature type="transmembrane region" description="Helical" evidence="1">
    <location>
        <begin position="74"/>
        <end position="96"/>
    </location>
</feature>
<dbReference type="EMBL" id="BMDG01000003">
    <property type="protein sequence ID" value="GGI06054.1"/>
    <property type="molecule type" value="Genomic_DNA"/>
</dbReference>
<evidence type="ECO:0000259" key="2">
    <source>
        <dbReference type="Pfam" id="PF02517"/>
    </source>
</evidence>
<dbReference type="Proteomes" id="UP000632535">
    <property type="component" value="Unassembled WGS sequence"/>
</dbReference>
<dbReference type="Pfam" id="PF02517">
    <property type="entry name" value="Rce1-like"/>
    <property type="match status" value="1"/>
</dbReference>
<protein>
    <submittedName>
        <fullName evidence="3">Peptidase</fullName>
    </submittedName>
</protein>
<feature type="transmembrane region" description="Helical" evidence="1">
    <location>
        <begin position="180"/>
        <end position="202"/>
    </location>
</feature>
<dbReference type="InterPro" id="IPR003675">
    <property type="entry name" value="Rce1/LyrA-like_dom"/>
</dbReference>
<feature type="transmembrane region" description="Helical" evidence="1">
    <location>
        <begin position="232"/>
        <end position="252"/>
    </location>
</feature>